<evidence type="ECO:0000313" key="3">
    <source>
        <dbReference type="EMBL" id="TCD65131.1"/>
    </source>
</evidence>
<feature type="transmembrane region" description="Helical" evidence="1">
    <location>
        <begin position="144"/>
        <end position="167"/>
    </location>
</feature>
<gene>
    <name evidence="3" type="ORF">EIP91_003062</name>
</gene>
<evidence type="ECO:0000313" key="4">
    <source>
        <dbReference type="Proteomes" id="UP000292702"/>
    </source>
</evidence>
<protein>
    <recommendedName>
        <fullName evidence="2">DUF6533 domain-containing protein</fullName>
    </recommendedName>
</protein>
<comment type="caution">
    <text evidence="3">The sequence shown here is derived from an EMBL/GenBank/DDBJ whole genome shotgun (WGS) entry which is preliminary data.</text>
</comment>
<keyword evidence="1" id="KW-0472">Membrane</keyword>
<feature type="transmembrane region" description="Helical" evidence="1">
    <location>
        <begin position="6"/>
        <end position="28"/>
    </location>
</feature>
<dbReference type="Proteomes" id="UP000292702">
    <property type="component" value="Unassembled WGS sequence"/>
</dbReference>
<dbReference type="AlphaFoldDB" id="A0A4R0RB17"/>
<feature type="transmembrane region" description="Helical" evidence="1">
    <location>
        <begin position="221"/>
        <end position="241"/>
    </location>
</feature>
<keyword evidence="1" id="KW-0812">Transmembrane</keyword>
<accession>A0A4R0RB17</accession>
<dbReference type="InterPro" id="IPR045340">
    <property type="entry name" value="DUF6533"/>
</dbReference>
<proteinExistence type="predicted"/>
<keyword evidence="1" id="KW-1133">Transmembrane helix</keyword>
<feature type="domain" description="DUF6533" evidence="2">
    <location>
        <begin position="12"/>
        <end position="55"/>
    </location>
</feature>
<reference evidence="3 4" key="1">
    <citation type="submission" date="2018-11" db="EMBL/GenBank/DDBJ databases">
        <title>Genome assembly of Steccherinum ochraceum LE-BIN_3174, the white-rot fungus of the Steccherinaceae family (The Residual Polyporoid clade, Polyporales, Basidiomycota).</title>
        <authorList>
            <person name="Fedorova T.V."/>
            <person name="Glazunova O.A."/>
            <person name="Landesman E.O."/>
            <person name="Moiseenko K.V."/>
            <person name="Psurtseva N.V."/>
            <person name="Savinova O.S."/>
            <person name="Shakhova N.V."/>
            <person name="Tyazhelova T.V."/>
            <person name="Vasina D.V."/>
        </authorList>
    </citation>
    <scope>NUCLEOTIDE SEQUENCE [LARGE SCALE GENOMIC DNA]</scope>
    <source>
        <strain evidence="3 4">LE-BIN_3174</strain>
    </source>
</reference>
<evidence type="ECO:0000259" key="2">
    <source>
        <dbReference type="Pfam" id="PF20151"/>
    </source>
</evidence>
<name>A0A4R0RB17_9APHY</name>
<dbReference type="Pfam" id="PF20151">
    <property type="entry name" value="DUF6533"/>
    <property type="match status" value="1"/>
</dbReference>
<feature type="transmembrane region" description="Helical" evidence="1">
    <location>
        <begin position="108"/>
        <end position="129"/>
    </location>
</feature>
<sequence>MATETISFGRACAVLGLCLVAYDVLATLEREIEFIWKRPFGVITVLFVTQRWLVVIGGLMFVQIPSNDTVRVSPFSTLRINSHFLLGMLGLEYSFATLRIWAIYNHAIVPTVLIFLVSVTKPVLCILTVEDEVLHNAPALKPDSAVVIICRMLTVVSDFVILFSTWVKTANTWRHSFRMKGFTPVLSTLLLRDGTLYFGGLFILNFGGSILRIFRVDDLGGLGYCFATTAISTNLIARFILDLRGAYDDDSRNAGTMSSIQFETPSFAVEMGASLGTRFFESESAVALDGYRDEPEALEKVPSHLEIRERKDHLLEARTPGIE</sequence>
<feature type="transmembrane region" description="Helical" evidence="1">
    <location>
        <begin position="40"/>
        <end position="64"/>
    </location>
</feature>
<organism evidence="3 4">
    <name type="scientific">Steccherinum ochraceum</name>
    <dbReference type="NCBI Taxonomy" id="92696"/>
    <lineage>
        <taxon>Eukaryota</taxon>
        <taxon>Fungi</taxon>
        <taxon>Dikarya</taxon>
        <taxon>Basidiomycota</taxon>
        <taxon>Agaricomycotina</taxon>
        <taxon>Agaricomycetes</taxon>
        <taxon>Polyporales</taxon>
        <taxon>Steccherinaceae</taxon>
        <taxon>Steccherinum</taxon>
    </lineage>
</organism>
<feature type="transmembrane region" description="Helical" evidence="1">
    <location>
        <begin position="196"/>
        <end position="215"/>
    </location>
</feature>
<feature type="transmembrane region" description="Helical" evidence="1">
    <location>
        <begin position="84"/>
        <end position="101"/>
    </location>
</feature>
<dbReference type="EMBL" id="RWJN01000197">
    <property type="protein sequence ID" value="TCD65131.1"/>
    <property type="molecule type" value="Genomic_DNA"/>
</dbReference>
<dbReference type="OrthoDB" id="2745317at2759"/>
<evidence type="ECO:0000256" key="1">
    <source>
        <dbReference type="SAM" id="Phobius"/>
    </source>
</evidence>
<keyword evidence="4" id="KW-1185">Reference proteome</keyword>